<keyword evidence="3" id="KW-0548">Nucleotidyltransferase</keyword>
<proteinExistence type="predicted"/>
<dbReference type="RefSeq" id="XP_044718277.1">
    <property type="nucleotide sequence ID" value="XM_044866388.1"/>
</dbReference>
<evidence type="ECO:0000256" key="4">
    <source>
        <dbReference type="ARBA" id="ARBA00023027"/>
    </source>
</evidence>
<keyword evidence="2" id="KW-0808">Transferase</keyword>
<dbReference type="AlphaFoldDB" id="A0A9P8MUN5"/>
<name>A0A9P8MUN5_9HYPO</name>
<keyword evidence="6" id="KW-1185">Reference proteome</keyword>
<dbReference type="EMBL" id="JAIZPD010000009">
    <property type="protein sequence ID" value="KAH0960764.1"/>
    <property type="molecule type" value="Genomic_DNA"/>
</dbReference>
<dbReference type="InterPro" id="IPR051838">
    <property type="entry name" value="ARTD_PARP"/>
</dbReference>
<dbReference type="Proteomes" id="UP000824596">
    <property type="component" value="Unassembled WGS sequence"/>
</dbReference>
<dbReference type="GeneID" id="68357046"/>
<dbReference type="OrthoDB" id="109543at2759"/>
<accession>A0A9P8MUN5</accession>
<dbReference type="GO" id="GO:0016779">
    <property type="term" value="F:nucleotidyltransferase activity"/>
    <property type="evidence" value="ECO:0007669"/>
    <property type="project" value="UniProtKB-KW"/>
</dbReference>
<sequence>MSLKRFYHDLALAKRAQFDNVSNIRKGELNDSIAFTFAHPDLESPVDVEFVIHDVADYLTDAKFMVLTSSDSLQTTKLADFLQALSARIPRNSTVGDIVLLVSNRLATKMESGAQSSESEGFDGLDIDDDFFSDTNMDDELDDEADIQMTPADPFGTLVDRHRIEMLKKSLQETQSAGLCLGLFPAVPARMPEAVSLSIRVSQLGLPDDTLEAWDLKYLELSAEQELVRFRFGKCAAAKPSMDSVCPIVGSRYTESNPGETDNCIFDSSGFLPTCMSASINRLLNQCLHRLIALRRGHGLSWTAAQEAMQAMEQGSAFRDPTSRGDRADEAIIGPRAPTLLGKDFAVDCEEHFSIPLVAMQVALRQFVRCTEFCMVCYGKLDHGPGSLKPYVCAKPLCLYQYLSLGFGPSVEHEIINSPHVVDLLISFFYSAVWNDRLREFPTGLPLKVPDFQEPAKSIAAQVQLKDNTIRIRPDHSEAHQAIKSGDFVALFTSDVRSEFFFPFSPQTTVTKPCAVCPSIK</sequence>
<evidence type="ECO:0000256" key="2">
    <source>
        <dbReference type="ARBA" id="ARBA00022679"/>
    </source>
</evidence>
<evidence type="ECO:0000313" key="5">
    <source>
        <dbReference type="EMBL" id="KAH0960764.1"/>
    </source>
</evidence>
<dbReference type="PANTHER" id="PTHR21328">
    <property type="entry name" value="POLY ADP-RIBOSE POLYMERASE FAMILY, MEMBER PARP"/>
    <property type="match status" value="1"/>
</dbReference>
<dbReference type="GO" id="GO:0016757">
    <property type="term" value="F:glycosyltransferase activity"/>
    <property type="evidence" value="ECO:0007669"/>
    <property type="project" value="UniProtKB-KW"/>
</dbReference>
<gene>
    <name evidence="5" type="ORF">HRG_07917</name>
</gene>
<reference evidence="5" key="1">
    <citation type="submission" date="2021-09" db="EMBL/GenBank/DDBJ databases">
        <title>A high-quality genome of the endoparasitic fungus Hirsutella rhossiliensis with a comparison of Hirsutella genomes reveals transposable elements contributing to genome size variation.</title>
        <authorList>
            <person name="Lin R."/>
            <person name="Jiao Y."/>
            <person name="Sun X."/>
            <person name="Ling J."/>
            <person name="Xie B."/>
            <person name="Cheng X."/>
        </authorList>
    </citation>
    <scope>NUCLEOTIDE SEQUENCE</scope>
    <source>
        <strain evidence="5">HR02</strain>
    </source>
</reference>
<evidence type="ECO:0000313" key="6">
    <source>
        <dbReference type="Proteomes" id="UP000824596"/>
    </source>
</evidence>
<evidence type="ECO:0000256" key="3">
    <source>
        <dbReference type="ARBA" id="ARBA00022695"/>
    </source>
</evidence>
<organism evidence="5 6">
    <name type="scientific">Hirsutella rhossiliensis</name>
    <dbReference type="NCBI Taxonomy" id="111463"/>
    <lineage>
        <taxon>Eukaryota</taxon>
        <taxon>Fungi</taxon>
        <taxon>Dikarya</taxon>
        <taxon>Ascomycota</taxon>
        <taxon>Pezizomycotina</taxon>
        <taxon>Sordariomycetes</taxon>
        <taxon>Hypocreomycetidae</taxon>
        <taxon>Hypocreales</taxon>
        <taxon>Ophiocordycipitaceae</taxon>
        <taxon>Hirsutella</taxon>
    </lineage>
</organism>
<protein>
    <submittedName>
        <fullName evidence="5">Ubiquitin-conjugating enzyme E2 Q2</fullName>
    </submittedName>
</protein>
<comment type="caution">
    <text evidence="5">The sequence shown here is derived from an EMBL/GenBank/DDBJ whole genome shotgun (WGS) entry which is preliminary data.</text>
</comment>
<keyword evidence="4" id="KW-0520">NAD</keyword>
<evidence type="ECO:0000256" key="1">
    <source>
        <dbReference type="ARBA" id="ARBA00022676"/>
    </source>
</evidence>
<keyword evidence="1" id="KW-0328">Glycosyltransferase</keyword>